<dbReference type="EMBL" id="POTW01000027">
    <property type="protein sequence ID" value="PZF83240.1"/>
    <property type="molecule type" value="Genomic_DNA"/>
</dbReference>
<reference evidence="5 6" key="1">
    <citation type="submission" date="2018-01" db="EMBL/GenBank/DDBJ databases">
        <title>Draft genome sequence of Jiangella sp. GTF31.</title>
        <authorList>
            <person name="Sahin N."/>
            <person name="Ay H."/>
            <person name="Saygin H."/>
        </authorList>
    </citation>
    <scope>NUCLEOTIDE SEQUENCE [LARGE SCALE GENOMIC DNA]</scope>
    <source>
        <strain evidence="5 6">GTF31</strain>
    </source>
</reference>
<keyword evidence="2" id="KW-0347">Helicase</keyword>
<keyword evidence="2" id="KW-0067">ATP-binding</keyword>
<keyword evidence="2" id="KW-0547">Nucleotide-binding</keyword>
<dbReference type="GO" id="GO:0004386">
    <property type="term" value="F:helicase activity"/>
    <property type="evidence" value="ECO:0007669"/>
    <property type="project" value="UniProtKB-KW"/>
</dbReference>
<dbReference type="InterPro" id="IPR011604">
    <property type="entry name" value="PDDEXK-like_dom_sf"/>
</dbReference>
<evidence type="ECO:0000259" key="4">
    <source>
        <dbReference type="Pfam" id="PF12705"/>
    </source>
</evidence>
<keyword evidence="3" id="KW-0234">DNA repair</keyword>
<name>A0A2W2BD52_9ACTN</name>
<evidence type="ECO:0000313" key="6">
    <source>
        <dbReference type="Proteomes" id="UP000248764"/>
    </source>
</evidence>
<dbReference type="AlphaFoldDB" id="A0A2W2BD52"/>
<evidence type="ECO:0000313" key="5">
    <source>
        <dbReference type="EMBL" id="PZF83240.1"/>
    </source>
</evidence>
<keyword evidence="1" id="KW-0227">DNA damage</keyword>
<organism evidence="5 6">
    <name type="scientific">Jiangella anatolica</name>
    <dbReference type="NCBI Taxonomy" id="2670374"/>
    <lineage>
        <taxon>Bacteria</taxon>
        <taxon>Bacillati</taxon>
        <taxon>Actinomycetota</taxon>
        <taxon>Actinomycetes</taxon>
        <taxon>Jiangellales</taxon>
        <taxon>Jiangellaceae</taxon>
        <taxon>Jiangella</taxon>
    </lineage>
</organism>
<sequence length="182" mass="20226">MFFELVGQETVNHNTDKLGALIGTAMHDHIERALNLAIAEGKAEGIPELTVPGIPEIGLGDGHIDWWRPGVVTDWKSTKLASLRWFPGAKRWYQPDVYAYLCNRAGYEVERLELVAIPRDGKFRDIKVFTKKYDEANALEAIGWLKSVKENVANGEIPEKEPSALCSYCPFFGEELCSGGGS</sequence>
<keyword evidence="2" id="KW-0378">Hydrolase</keyword>
<protein>
    <recommendedName>
        <fullName evidence="4">PD-(D/E)XK endonuclease-like domain-containing protein</fullName>
    </recommendedName>
</protein>
<evidence type="ECO:0000256" key="3">
    <source>
        <dbReference type="ARBA" id="ARBA00023204"/>
    </source>
</evidence>
<accession>A0A2W2BD52</accession>
<dbReference type="Gene3D" id="3.90.320.10">
    <property type="match status" value="1"/>
</dbReference>
<gene>
    <name evidence="5" type="ORF">C1I92_13260</name>
</gene>
<evidence type="ECO:0000256" key="1">
    <source>
        <dbReference type="ARBA" id="ARBA00022763"/>
    </source>
</evidence>
<dbReference type="Pfam" id="PF12705">
    <property type="entry name" value="PDDEXK_1"/>
    <property type="match status" value="1"/>
</dbReference>
<comment type="caution">
    <text evidence="5">The sequence shown here is derived from an EMBL/GenBank/DDBJ whole genome shotgun (WGS) entry which is preliminary data.</text>
</comment>
<dbReference type="InterPro" id="IPR038726">
    <property type="entry name" value="PDDEXK_AddAB-type"/>
</dbReference>
<dbReference type="Proteomes" id="UP000248764">
    <property type="component" value="Unassembled WGS sequence"/>
</dbReference>
<feature type="domain" description="PD-(D/E)XK endonuclease-like" evidence="4">
    <location>
        <begin position="71"/>
        <end position="171"/>
    </location>
</feature>
<dbReference type="GO" id="GO:0006281">
    <property type="term" value="P:DNA repair"/>
    <property type="evidence" value="ECO:0007669"/>
    <property type="project" value="UniProtKB-KW"/>
</dbReference>
<evidence type="ECO:0000256" key="2">
    <source>
        <dbReference type="ARBA" id="ARBA00022806"/>
    </source>
</evidence>
<keyword evidence="6" id="KW-1185">Reference proteome</keyword>
<proteinExistence type="predicted"/>